<sequence length="346" mass="37968">MYTGRDTIEWMYGKQFKAGGEWSVRTDNGFRWWPTDRAQTVEVVGEADGPSGERGYYISVRTELFKVRSLDGDALKAVNMTLMPFASLAGPVYDPRRGTLDLCSWALVYEEISPWMNILLSIAAAMQIHEAQRLGDKFGDFSLENAVSGHPENGIREGWDNISDLLPAFISAQGREPSRWTAPEFQHAADLLGNMPPVLLATAGGPGLSAEFPFGTFSSLCRMSAEESHPFYGNGLLITHFFPVSGKKGEEEKWIRKALSLNMPLLGSDPAGYGFGSYTYSDGMIVHAAFYPNTLYSPGLLLNLLLSCGARGMAMNRELAGVKGGENPFLLSRSAVERLMDLLGKN</sequence>
<evidence type="ECO:0000313" key="1">
    <source>
        <dbReference type="EMBL" id="TDY55923.1"/>
    </source>
</evidence>
<dbReference type="RefSeq" id="WP_133958749.1">
    <property type="nucleotide sequence ID" value="NZ_SORI01000020.1"/>
</dbReference>
<dbReference type="EMBL" id="SORI01000020">
    <property type="protein sequence ID" value="TDY55923.1"/>
    <property type="molecule type" value="Genomic_DNA"/>
</dbReference>
<dbReference type="Proteomes" id="UP000295066">
    <property type="component" value="Unassembled WGS sequence"/>
</dbReference>
<gene>
    <name evidence="1" type="ORF">C8D99_1204</name>
</gene>
<comment type="caution">
    <text evidence="1">The sequence shown here is derived from an EMBL/GenBank/DDBJ whole genome shotgun (WGS) entry which is preliminary data.</text>
</comment>
<accession>A0A4R8M1K6</accession>
<organism evidence="1 2">
    <name type="scientific">Aminivibrio pyruvatiphilus</name>
    <dbReference type="NCBI Taxonomy" id="1005740"/>
    <lineage>
        <taxon>Bacteria</taxon>
        <taxon>Thermotogati</taxon>
        <taxon>Synergistota</taxon>
        <taxon>Synergistia</taxon>
        <taxon>Synergistales</taxon>
        <taxon>Aminobacteriaceae</taxon>
        <taxon>Aminivibrio</taxon>
    </lineage>
</organism>
<evidence type="ECO:0000313" key="2">
    <source>
        <dbReference type="Proteomes" id="UP000295066"/>
    </source>
</evidence>
<protein>
    <submittedName>
        <fullName evidence="1">Uncharacterized protein</fullName>
    </submittedName>
</protein>
<dbReference type="OrthoDB" id="4719396at2"/>
<reference evidence="1 2" key="1">
    <citation type="submission" date="2019-03" db="EMBL/GenBank/DDBJ databases">
        <title>Genomic Encyclopedia of Type Strains, Phase IV (KMG-IV): sequencing the most valuable type-strain genomes for metagenomic binning, comparative biology and taxonomic classification.</title>
        <authorList>
            <person name="Goeker M."/>
        </authorList>
    </citation>
    <scope>NUCLEOTIDE SEQUENCE [LARGE SCALE GENOMIC DNA]</scope>
    <source>
        <strain evidence="1 2">DSM 25964</strain>
    </source>
</reference>
<keyword evidence="2" id="KW-1185">Reference proteome</keyword>
<name>A0A4R8M1K6_9BACT</name>
<dbReference type="AlphaFoldDB" id="A0A4R8M1K6"/>
<proteinExistence type="predicted"/>